<comment type="caution">
    <text evidence="8">The sequence shown here is derived from an EMBL/GenBank/DDBJ whole genome shotgun (WGS) entry which is preliminary data.</text>
</comment>
<sequence length="329" mass="36147">MTDDTDAHTDRDRDADADTDTDTDADRDTQTDTETETEPATDDSSRLPRIGPGRLALYGALLALVIGYLSPLYGGLTTAFKTQEAYRETSPLQPPIELLSFPHLDGFTVDPWFTAGGELAMGMINSFALTIPAAVFSALLGSLAAYGLTKVNWRGQAFLLALFLAAVFIPYQAVLVPLRQFWSIVDISGLHERGELVELIITHIAYGTPICTVLFRSYYQTLDDELIEAARLDGASLARIYRKIVLPLSVPMFAVTLIYQFTQIWNDFLFALVLLSDRANYVVTLELNALQGAMATDYGVQMAGAFIAALPTILVYIMFGEQFAKGQTM</sequence>
<organism evidence="8 9">
    <name type="scientific">Natrialba taiwanensis DSM 12281</name>
    <dbReference type="NCBI Taxonomy" id="1230458"/>
    <lineage>
        <taxon>Archaea</taxon>
        <taxon>Methanobacteriati</taxon>
        <taxon>Methanobacteriota</taxon>
        <taxon>Stenosarchaea group</taxon>
        <taxon>Halobacteria</taxon>
        <taxon>Halobacteriales</taxon>
        <taxon>Natrialbaceae</taxon>
        <taxon>Natrialba</taxon>
    </lineage>
</organism>
<reference evidence="8 9" key="1">
    <citation type="journal article" date="2014" name="PLoS Genet.">
        <title>Phylogenetically driven sequencing of extremely halophilic archaea reveals strategies for static and dynamic osmo-response.</title>
        <authorList>
            <person name="Becker E.A."/>
            <person name="Seitzer P.M."/>
            <person name="Tritt A."/>
            <person name="Larsen D."/>
            <person name="Krusor M."/>
            <person name="Yao A.I."/>
            <person name="Wu D."/>
            <person name="Madern D."/>
            <person name="Eisen J.A."/>
            <person name="Darling A.E."/>
            <person name="Facciotti M.T."/>
        </authorList>
    </citation>
    <scope>NUCLEOTIDE SEQUENCE [LARGE SCALE GENOMIC DNA]</scope>
    <source>
        <strain evidence="8 9">DSM 12281</strain>
    </source>
</reference>
<evidence type="ECO:0000256" key="3">
    <source>
        <dbReference type="ARBA" id="ARBA00022989"/>
    </source>
</evidence>
<dbReference type="STRING" id="1230458.C484_20397"/>
<feature type="transmembrane region" description="Helical" evidence="5">
    <location>
        <begin position="196"/>
        <end position="219"/>
    </location>
</feature>
<protein>
    <submittedName>
        <fullName evidence="8">Sugar ABC transporter permease</fullName>
    </submittedName>
</protein>
<dbReference type="PANTHER" id="PTHR43879">
    <property type="entry name" value="ABC TRANSPORTER PERMEASE PROTEIN"/>
    <property type="match status" value="1"/>
</dbReference>
<dbReference type="Proteomes" id="UP000011648">
    <property type="component" value="Unassembled WGS sequence"/>
</dbReference>
<dbReference type="AlphaFoldDB" id="L9ZH77"/>
<evidence type="ECO:0000256" key="6">
    <source>
        <dbReference type="SAM" id="MobiDB-lite"/>
    </source>
</evidence>
<dbReference type="PANTHER" id="PTHR43879:SF1">
    <property type="entry name" value="GLUCOSE IMPORT SYSTEM PERMEASE PROTEIN GLCU"/>
    <property type="match status" value="1"/>
</dbReference>
<gene>
    <name evidence="8" type="ORF">C484_20397</name>
</gene>
<dbReference type="SUPFAM" id="SSF161098">
    <property type="entry name" value="MetI-like"/>
    <property type="match status" value="1"/>
</dbReference>
<dbReference type="Gene3D" id="1.10.3720.10">
    <property type="entry name" value="MetI-like"/>
    <property type="match status" value="1"/>
</dbReference>
<dbReference type="PATRIC" id="fig|1230458.4.peg.4109"/>
<evidence type="ECO:0000256" key="5">
    <source>
        <dbReference type="RuleBase" id="RU363032"/>
    </source>
</evidence>
<dbReference type="CDD" id="cd06261">
    <property type="entry name" value="TM_PBP2"/>
    <property type="match status" value="1"/>
</dbReference>
<dbReference type="PROSITE" id="PS50928">
    <property type="entry name" value="ABC_TM1"/>
    <property type="match status" value="1"/>
</dbReference>
<name>L9ZH77_9EURY</name>
<keyword evidence="4 5" id="KW-0472">Membrane</keyword>
<keyword evidence="5" id="KW-0813">Transport</keyword>
<keyword evidence="9" id="KW-1185">Reference proteome</keyword>
<dbReference type="Pfam" id="PF00528">
    <property type="entry name" value="BPD_transp_1"/>
    <property type="match status" value="1"/>
</dbReference>
<feature type="transmembrane region" description="Helical" evidence="5">
    <location>
        <begin position="127"/>
        <end position="146"/>
    </location>
</feature>
<evidence type="ECO:0000313" key="8">
    <source>
        <dbReference type="EMBL" id="ELY85714.1"/>
    </source>
</evidence>
<feature type="transmembrane region" description="Helical" evidence="5">
    <location>
        <begin position="158"/>
        <end position="176"/>
    </location>
</feature>
<evidence type="ECO:0000259" key="7">
    <source>
        <dbReference type="PROSITE" id="PS50928"/>
    </source>
</evidence>
<dbReference type="GO" id="GO:0055085">
    <property type="term" value="P:transmembrane transport"/>
    <property type="evidence" value="ECO:0007669"/>
    <property type="project" value="InterPro"/>
</dbReference>
<feature type="transmembrane region" description="Helical" evidence="5">
    <location>
        <begin position="55"/>
        <end position="73"/>
    </location>
</feature>
<dbReference type="InterPro" id="IPR000515">
    <property type="entry name" value="MetI-like"/>
</dbReference>
<feature type="domain" description="ABC transmembrane type-1" evidence="7">
    <location>
        <begin position="123"/>
        <end position="319"/>
    </location>
</feature>
<feature type="transmembrane region" description="Helical" evidence="5">
    <location>
        <begin position="240"/>
        <end position="261"/>
    </location>
</feature>
<dbReference type="RefSeq" id="WP_006827661.1">
    <property type="nucleotide sequence ID" value="NZ_AOIL01000067.1"/>
</dbReference>
<feature type="transmembrane region" description="Helical" evidence="5">
    <location>
        <begin position="298"/>
        <end position="319"/>
    </location>
</feature>
<feature type="compositionally biased region" description="Acidic residues" evidence="6">
    <location>
        <begin position="31"/>
        <end position="41"/>
    </location>
</feature>
<dbReference type="InterPro" id="IPR035906">
    <property type="entry name" value="MetI-like_sf"/>
</dbReference>
<dbReference type="EMBL" id="AOIL01000067">
    <property type="protein sequence ID" value="ELY85714.1"/>
    <property type="molecule type" value="Genomic_DNA"/>
</dbReference>
<evidence type="ECO:0000256" key="1">
    <source>
        <dbReference type="ARBA" id="ARBA00004141"/>
    </source>
</evidence>
<dbReference type="GO" id="GO:0005886">
    <property type="term" value="C:plasma membrane"/>
    <property type="evidence" value="ECO:0007669"/>
    <property type="project" value="UniProtKB-SubCell"/>
</dbReference>
<accession>L9ZH77</accession>
<keyword evidence="3 5" id="KW-1133">Transmembrane helix</keyword>
<proteinExistence type="inferred from homology"/>
<feature type="compositionally biased region" description="Basic and acidic residues" evidence="6">
    <location>
        <begin position="1"/>
        <end position="16"/>
    </location>
</feature>
<feature type="region of interest" description="Disordered" evidence="6">
    <location>
        <begin position="1"/>
        <end position="48"/>
    </location>
</feature>
<dbReference type="OrthoDB" id="97781at2157"/>
<keyword evidence="2 5" id="KW-0812">Transmembrane</keyword>
<comment type="similarity">
    <text evidence="5">Belongs to the binding-protein-dependent transport system permease family.</text>
</comment>
<evidence type="ECO:0000313" key="9">
    <source>
        <dbReference type="Proteomes" id="UP000011648"/>
    </source>
</evidence>
<evidence type="ECO:0000256" key="2">
    <source>
        <dbReference type="ARBA" id="ARBA00022692"/>
    </source>
</evidence>
<comment type="subcellular location">
    <subcellularLocation>
        <location evidence="5">Cell membrane</location>
        <topology evidence="5">Multi-pass membrane protein</topology>
    </subcellularLocation>
    <subcellularLocation>
        <location evidence="1">Membrane</location>
        <topology evidence="1">Multi-pass membrane protein</topology>
    </subcellularLocation>
</comment>
<evidence type="ECO:0000256" key="4">
    <source>
        <dbReference type="ARBA" id="ARBA00023136"/>
    </source>
</evidence>